<reference evidence="3" key="2">
    <citation type="journal article" date="2017" name="Nat. Plants">
        <title>The Aegilops tauschii genome reveals multiple impacts of transposons.</title>
        <authorList>
            <person name="Zhao G."/>
            <person name="Zou C."/>
            <person name="Li K."/>
            <person name="Wang K."/>
            <person name="Li T."/>
            <person name="Gao L."/>
            <person name="Zhang X."/>
            <person name="Wang H."/>
            <person name="Yang Z."/>
            <person name="Liu X."/>
            <person name="Jiang W."/>
            <person name="Mao L."/>
            <person name="Kong X."/>
            <person name="Jiao Y."/>
            <person name="Jia J."/>
        </authorList>
    </citation>
    <scope>NUCLEOTIDE SEQUENCE [LARGE SCALE GENOMIC DNA]</scope>
    <source>
        <strain evidence="3">cv. AL8/78</strain>
    </source>
</reference>
<proteinExistence type="predicted"/>
<name>A0A452XQZ5_AEGTS</name>
<protein>
    <submittedName>
        <fullName evidence="2">Uncharacterized protein</fullName>
    </submittedName>
</protein>
<feature type="coiled-coil region" evidence="1">
    <location>
        <begin position="11"/>
        <end position="53"/>
    </location>
</feature>
<evidence type="ECO:0000313" key="3">
    <source>
        <dbReference type="Proteomes" id="UP000015105"/>
    </source>
</evidence>
<keyword evidence="3" id="KW-1185">Reference proteome</keyword>
<reference evidence="2" key="4">
    <citation type="submission" date="2019-03" db="UniProtKB">
        <authorList>
            <consortium name="EnsemblPlants"/>
        </authorList>
    </citation>
    <scope>IDENTIFICATION</scope>
</reference>
<keyword evidence="1" id="KW-0175">Coiled coil</keyword>
<dbReference type="Proteomes" id="UP000015105">
    <property type="component" value="Chromosome 1D"/>
</dbReference>
<sequence>MLLCFVIYRHREELATRLQAQERAFQEIQKKQQEELEALKKSQQEKNEAWAKKQKETDNLLDFLLRAQATQQATQQSQSKPDGS</sequence>
<reference evidence="3" key="1">
    <citation type="journal article" date="2014" name="Science">
        <title>Ancient hybridizations among the ancestral genomes of bread wheat.</title>
        <authorList>
            <consortium name="International Wheat Genome Sequencing Consortium,"/>
            <person name="Marcussen T."/>
            <person name="Sandve S.R."/>
            <person name="Heier L."/>
            <person name="Spannagl M."/>
            <person name="Pfeifer M."/>
            <person name="Jakobsen K.S."/>
            <person name="Wulff B.B."/>
            <person name="Steuernagel B."/>
            <person name="Mayer K.F."/>
            <person name="Olsen O.A."/>
        </authorList>
    </citation>
    <scope>NUCLEOTIDE SEQUENCE [LARGE SCALE GENOMIC DNA]</scope>
    <source>
        <strain evidence="3">cv. AL8/78</strain>
    </source>
</reference>
<dbReference type="EnsemblPlants" id="AET1Gv20121800.3">
    <property type="protein sequence ID" value="AET1Gv20121800.3"/>
    <property type="gene ID" value="AET1Gv20121800"/>
</dbReference>
<evidence type="ECO:0000313" key="2">
    <source>
        <dbReference type="EnsemblPlants" id="AET1Gv20121800.3"/>
    </source>
</evidence>
<dbReference type="Gramene" id="AET1Gv20121800.3">
    <property type="protein sequence ID" value="AET1Gv20121800.3"/>
    <property type="gene ID" value="AET1Gv20121800"/>
</dbReference>
<organism evidence="2 3">
    <name type="scientific">Aegilops tauschii subsp. strangulata</name>
    <name type="common">Goatgrass</name>
    <dbReference type="NCBI Taxonomy" id="200361"/>
    <lineage>
        <taxon>Eukaryota</taxon>
        <taxon>Viridiplantae</taxon>
        <taxon>Streptophyta</taxon>
        <taxon>Embryophyta</taxon>
        <taxon>Tracheophyta</taxon>
        <taxon>Spermatophyta</taxon>
        <taxon>Magnoliopsida</taxon>
        <taxon>Liliopsida</taxon>
        <taxon>Poales</taxon>
        <taxon>Poaceae</taxon>
        <taxon>BOP clade</taxon>
        <taxon>Pooideae</taxon>
        <taxon>Triticodae</taxon>
        <taxon>Triticeae</taxon>
        <taxon>Triticinae</taxon>
        <taxon>Aegilops</taxon>
    </lineage>
</organism>
<accession>A0A452XQZ5</accession>
<evidence type="ECO:0000256" key="1">
    <source>
        <dbReference type="SAM" id="Coils"/>
    </source>
</evidence>
<reference evidence="2" key="5">
    <citation type="journal article" date="2021" name="G3 (Bethesda)">
        <title>Aegilops tauschii genome assembly Aet v5.0 features greater sequence contiguity and improved annotation.</title>
        <authorList>
            <person name="Wang L."/>
            <person name="Zhu T."/>
            <person name="Rodriguez J.C."/>
            <person name="Deal K.R."/>
            <person name="Dubcovsky J."/>
            <person name="McGuire P.E."/>
            <person name="Lux T."/>
            <person name="Spannagl M."/>
            <person name="Mayer K.F.X."/>
            <person name="Baldrich P."/>
            <person name="Meyers B.C."/>
            <person name="Huo N."/>
            <person name="Gu Y.Q."/>
            <person name="Zhou H."/>
            <person name="Devos K.M."/>
            <person name="Bennetzen J.L."/>
            <person name="Unver T."/>
            <person name="Budak H."/>
            <person name="Gulick P.J."/>
            <person name="Galiba G."/>
            <person name="Kalapos B."/>
            <person name="Nelson D.R."/>
            <person name="Li P."/>
            <person name="You F.M."/>
            <person name="Luo M.C."/>
            <person name="Dvorak J."/>
        </authorList>
    </citation>
    <scope>NUCLEOTIDE SEQUENCE [LARGE SCALE GENOMIC DNA]</scope>
    <source>
        <strain evidence="2">cv. AL8/78</strain>
    </source>
</reference>
<dbReference type="AlphaFoldDB" id="A0A452XQZ5"/>
<reference evidence="2" key="3">
    <citation type="journal article" date="2017" name="Nature">
        <title>Genome sequence of the progenitor of the wheat D genome Aegilops tauschii.</title>
        <authorList>
            <person name="Luo M.C."/>
            <person name="Gu Y.Q."/>
            <person name="Puiu D."/>
            <person name="Wang H."/>
            <person name="Twardziok S.O."/>
            <person name="Deal K.R."/>
            <person name="Huo N."/>
            <person name="Zhu T."/>
            <person name="Wang L."/>
            <person name="Wang Y."/>
            <person name="McGuire P.E."/>
            <person name="Liu S."/>
            <person name="Long H."/>
            <person name="Ramasamy R.K."/>
            <person name="Rodriguez J.C."/>
            <person name="Van S.L."/>
            <person name="Yuan L."/>
            <person name="Wang Z."/>
            <person name="Xia Z."/>
            <person name="Xiao L."/>
            <person name="Anderson O.D."/>
            <person name="Ouyang S."/>
            <person name="Liang Y."/>
            <person name="Zimin A.V."/>
            <person name="Pertea G."/>
            <person name="Qi P."/>
            <person name="Bennetzen J.L."/>
            <person name="Dai X."/>
            <person name="Dawson M.W."/>
            <person name="Muller H.G."/>
            <person name="Kugler K."/>
            <person name="Rivarola-Duarte L."/>
            <person name="Spannagl M."/>
            <person name="Mayer K.F.X."/>
            <person name="Lu F.H."/>
            <person name="Bevan M.W."/>
            <person name="Leroy P."/>
            <person name="Li P."/>
            <person name="You F.M."/>
            <person name="Sun Q."/>
            <person name="Liu Z."/>
            <person name="Lyons E."/>
            <person name="Wicker T."/>
            <person name="Salzberg S.L."/>
            <person name="Devos K.M."/>
            <person name="Dvorak J."/>
        </authorList>
    </citation>
    <scope>NUCLEOTIDE SEQUENCE [LARGE SCALE GENOMIC DNA]</scope>
    <source>
        <strain evidence="2">cv. AL8/78</strain>
    </source>
</reference>